<evidence type="ECO:0000256" key="1">
    <source>
        <dbReference type="ARBA" id="ARBA00004141"/>
    </source>
</evidence>
<keyword evidence="8" id="KW-1185">Reference proteome</keyword>
<keyword evidence="5 6" id="KW-0472">Membrane</keyword>
<evidence type="ECO:0000256" key="2">
    <source>
        <dbReference type="ARBA" id="ARBA00022448"/>
    </source>
</evidence>
<dbReference type="Pfam" id="PF13520">
    <property type="entry name" value="AA_permease_2"/>
    <property type="match status" value="1"/>
</dbReference>
<feature type="transmembrane region" description="Helical" evidence="6">
    <location>
        <begin position="126"/>
        <end position="151"/>
    </location>
</feature>
<feature type="transmembrane region" description="Helical" evidence="6">
    <location>
        <begin position="74"/>
        <end position="94"/>
    </location>
</feature>
<dbReference type="Proteomes" id="UP000001312">
    <property type="component" value="Unassembled WGS sequence"/>
</dbReference>
<protein>
    <recommendedName>
        <fullName evidence="9">Amino acid permease/ SLC12A domain-containing protein</fullName>
    </recommendedName>
</protein>
<organism evidence="7 8">
    <name type="scientific">Sclerotinia sclerotiorum (strain ATCC 18683 / 1980 / Ss-1)</name>
    <name type="common">White mold</name>
    <name type="synonym">Whetzelinia sclerotiorum</name>
    <dbReference type="NCBI Taxonomy" id="665079"/>
    <lineage>
        <taxon>Eukaryota</taxon>
        <taxon>Fungi</taxon>
        <taxon>Dikarya</taxon>
        <taxon>Ascomycota</taxon>
        <taxon>Pezizomycotina</taxon>
        <taxon>Leotiomycetes</taxon>
        <taxon>Helotiales</taxon>
        <taxon>Sclerotiniaceae</taxon>
        <taxon>Sclerotinia</taxon>
    </lineage>
</organism>
<dbReference type="GO" id="GO:0022857">
    <property type="term" value="F:transmembrane transporter activity"/>
    <property type="evidence" value="ECO:0007669"/>
    <property type="project" value="InterPro"/>
</dbReference>
<proteinExistence type="predicted"/>
<sequence>MDMPKLGVISPLHATIYQPDNIRNATRENEDITNHDIRRKFTIWSILGEGFSLTNSWFGISSAFITGIDSGGPALFVYGIPLVASISICIGCSLSELASAMPNAAGQHFWTMELAPKRYARPLSFITGYCAWAGSLFASASVSLAVASAVVGCWQLNHPDL</sequence>
<evidence type="ECO:0000256" key="3">
    <source>
        <dbReference type="ARBA" id="ARBA00022692"/>
    </source>
</evidence>
<evidence type="ECO:0000256" key="5">
    <source>
        <dbReference type="ARBA" id="ARBA00023136"/>
    </source>
</evidence>
<evidence type="ECO:0000256" key="6">
    <source>
        <dbReference type="SAM" id="Phobius"/>
    </source>
</evidence>
<dbReference type="GeneID" id="5488299"/>
<feature type="transmembrane region" description="Helical" evidence="6">
    <location>
        <begin position="46"/>
        <end position="68"/>
    </location>
</feature>
<keyword evidence="2" id="KW-0813">Transport</keyword>
<dbReference type="GO" id="GO:0016020">
    <property type="term" value="C:membrane"/>
    <property type="evidence" value="ECO:0007669"/>
    <property type="project" value="UniProtKB-SubCell"/>
</dbReference>
<dbReference type="PANTHER" id="PTHR45649:SF7">
    <property type="entry name" value="CHOLINE TRANSPORT PROTEIN"/>
    <property type="match status" value="1"/>
</dbReference>
<dbReference type="Gene3D" id="1.20.1740.10">
    <property type="entry name" value="Amino acid/polyamine transporter I"/>
    <property type="match status" value="1"/>
</dbReference>
<dbReference type="STRING" id="665079.A7EMI8"/>
<dbReference type="InterPro" id="IPR002293">
    <property type="entry name" value="AA/rel_permease1"/>
</dbReference>
<dbReference type="AlphaFoldDB" id="A7EMI8"/>
<dbReference type="KEGG" id="ssl:SS1G_06536"/>
<reference evidence="8" key="1">
    <citation type="journal article" date="2011" name="PLoS Genet.">
        <title>Genomic analysis of the necrotrophic fungal pathogens Sclerotinia sclerotiorum and Botrytis cinerea.</title>
        <authorList>
            <person name="Amselem J."/>
            <person name="Cuomo C.A."/>
            <person name="van Kan J.A."/>
            <person name="Viaud M."/>
            <person name="Benito E.P."/>
            <person name="Couloux A."/>
            <person name="Coutinho P.M."/>
            <person name="de Vries R.P."/>
            <person name="Dyer P.S."/>
            <person name="Fillinger S."/>
            <person name="Fournier E."/>
            <person name="Gout L."/>
            <person name="Hahn M."/>
            <person name="Kohn L."/>
            <person name="Lapalu N."/>
            <person name="Plummer K.M."/>
            <person name="Pradier J.M."/>
            <person name="Quevillon E."/>
            <person name="Sharon A."/>
            <person name="Simon A."/>
            <person name="ten Have A."/>
            <person name="Tudzynski B."/>
            <person name="Tudzynski P."/>
            <person name="Wincker P."/>
            <person name="Andrew M."/>
            <person name="Anthouard V."/>
            <person name="Beever R.E."/>
            <person name="Beffa R."/>
            <person name="Benoit I."/>
            <person name="Bouzid O."/>
            <person name="Brault B."/>
            <person name="Chen Z."/>
            <person name="Choquer M."/>
            <person name="Collemare J."/>
            <person name="Cotton P."/>
            <person name="Danchin E.G."/>
            <person name="Da Silva C."/>
            <person name="Gautier A."/>
            <person name="Giraud C."/>
            <person name="Giraud T."/>
            <person name="Gonzalez C."/>
            <person name="Grossetete S."/>
            <person name="Guldener U."/>
            <person name="Henrissat B."/>
            <person name="Howlett B.J."/>
            <person name="Kodira C."/>
            <person name="Kretschmer M."/>
            <person name="Lappartient A."/>
            <person name="Leroch M."/>
            <person name="Levis C."/>
            <person name="Mauceli E."/>
            <person name="Neuveglise C."/>
            <person name="Oeser B."/>
            <person name="Pearson M."/>
            <person name="Poulain J."/>
            <person name="Poussereau N."/>
            <person name="Quesneville H."/>
            <person name="Rascle C."/>
            <person name="Schumacher J."/>
            <person name="Segurens B."/>
            <person name="Sexton A."/>
            <person name="Silva E."/>
            <person name="Sirven C."/>
            <person name="Soanes D.M."/>
            <person name="Talbot N.J."/>
            <person name="Templeton M."/>
            <person name="Yandava C."/>
            <person name="Yarden O."/>
            <person name="Zeng Q."/>
            <person name="Rollins J.A."/>
            <person name="Lebrun M.H."/>
            <person name="Dickman M."/>
        </authorList>
    </citation>
    <scope>NUCLEOTIDE SEQUENCE [LARGE SCALE GENOMIC DNA]</scope>
    <source>
        <strain evidence="8">ATCC 18683 / 1980 / Ss-1</strain>
    </source>
</reference>
<dbReference type="EMBL" id="CH476628">
    <property type="protein sequence ID" value="EDO04054.1"/>
    <property type="molecule type" value="Genomic_DNA"/>
</dbReference>
<keyword evidence="4 6" id="KW-1133">Transmembrane helix</keyword>
<evidence type="ECO:0000313" key="7">
    <source>
        <dbReference type="EMBL" id="EDO04054.1"/>
    </source>
</evidence>
<dbReference type="PANTHER" id="PTHR45649">
    <property type="entry name" value="AMINO-ACID PERMEASE BAT1"/>
    <property type="match status" value="1"/>
</dbReference>
<name>A7EMI8_SCLS1</name>
<comment type="subcellular location">
    <subcellularLocation>
        <location evidence="1">Membrane</location>
        <topology evidence="1">Multi-pass membrane protein</topology>
    </subcellularLocation>
</comment>
<evidence type="ECO:0000256" key="4">
    <source>
        <dbReference type="ARBA" id="ARBA00022989"/>
    </source>
</evidence>
<gene>
    <name evidence="7" type="ORF">SS1G_06536</name>
</gene>
<evidence type="ECO:0008006" key="9">
    <source>
        <dbReference type="Google" id="ProtNLM"/>
    </source>
</evidence>
<keyword evidence="3 6" id="KW-0812">Transmembrane</keyword>
<dbReference type="RefSeq" id="XP_001592296.1">
    <property type="nucleotide sequence ID" value="XM_001592246.1"/>
</dbReference>
<dbReference type="InParanoid" id="A7EMI8"/>
<evidence type="ECO:0000313" key="8">
    <source>
        <dbReference type="Proteomes" id="UP000001312"/>
    </source>
</evidence>
<accession>A7EMI8</accession>